<feature type="region of interest" description="Disordered" evidence="1">
    <location>
        <begin position="107"/>
        <end position="133"/>
    </location>
</feature>
<proteinExistence type="predicted"/>
<evidence type="ECO:0000313" key="3">
    <source>
        <dbReference type="Proteomes" id="UP000221165"/>
    </source>
</evidence>
<sequence length="133" mass="14326">MLPFGVKLHVVIKGMQKVTRTLTFLFPRACTHAHGDGAAPHIGTPSLPCRLSGGAAATQYMLPALFLCWAGFQLVRLVPPSLQRRCSSCSTLRETAVSEDCCAPVTRGPRADNTEHNHDKTQGPQNASRAAVF</sequence>
<protein>
    <submittedName>
        <fullName evidence="2">Uncharacterized protein</fullName>
    </submittedName>
</protein>
<dbReference type="AlphaFoldDB" id="A0A2C6LIR0"/>
<evidence type="ECO:0000313" key="2">
    <source>
        <dbReference type="EMBL" id="PHJ26103.1"/>
    </source>
</evidence>
<dbReference type="RefSeq" id="XP_067927748.1">
    <property type="nucleotide sequence ID" value="XM_068060277.1"/>
</dbReference>
<dbReference type="EMBL" id="MIGC01000021">
    <property type="protein sequence ID" value="PHJ26103.1"/>
    <property type="molecule type" value="Genomic_DNA"/>
</dbReference>
<keyword evidence="3" id="KW-1185">Reference proteome</keyword>
<comment type="caution">
    <text evidence="2">The sequence shown here is derived from an EMBL/GenBank/DDBJ whole genome shotgun (WGS) entry which is preliminary data.</text>
</comment>
<evidence type="ECO:0000256" key="1">
    <source>
        <dbReference type="SAM" id="MobiDB-lite"/>
    </source>
</evidence>
<name>A0A2C6LIR0_9APIC</name>
<dbReference type="Proteomes" id="UP000221165">
    <property type="component" value="Unassembled WGS sequence"/>
</dbReference>
<reference evidence="2 3" key="1">
    <citation type="journal article" date="2017" name="Int. J. Parasitol.">
        <title>The genome of the protozoan parasite Cystoisospora suis and a reverse vaccinology approach to identify vaccine candidates.</title>
        <authorList>
            <person name="Palmieri N."/>
            <person name="Shrestha A."/>
            <person name="Ruttkowski B."/>
            <person name="Beck T."/>
            <person name="Vogl C."/>
            <person name="Tomley F."/>
            <person name="Blake D.P."/>
            <person name="Joachim A."/>
        </authorList>
    </citation>
    <scope>NUCLEOTIDE SEQUENCE [LARGE SCALE GENOMIC DNA]</scope>
    <source>
        <strain evidence="2 3">Wien I</strain>
    </source>
</reference>
<accession>A0A2C6LIR0</accession>
<gene>
    <name evidence="2" type="ORF">CSUI_000042</name>
</gene>
<dbReference type="GeneID" id="94423488"/>
<dbReference type="VEuPathDB" id="ToxoDB:CSUI_000042"/>
<organism evidence="2 3">
    <name type="scientific">Cystoisospora suis</name>
    <dbReference type="NCBI Taxonomy" id="483139"/>
    <lineage>
        <taxon>Eukaryota</taxon>
        <taxon>Sar</taxon>
        <taxon>Alveolata</taxon>
        <taxon>Apicomplexa</taxon>
        <taxon>Conoidasida</taxon>
        <taxon>Coccidia</taxon>
        <taxon>Eucoccidiorida</taxon>
        <taxon>Eimeriorina</taxon>
        <taxon>Sarcocystidae</taxon>
        <taxon>Cystoisospora</taxon>
    </lineage>
</organism>
<feature type="compositionally biased region" description="Basic and acidic residues" evidence="1">
    <location>
        <begin position="109"/>
        <end position="121"/>
    </location>
</feature>
<feature type="compositionally biased region" description="Polar residues" evidence="1">
    <location>
        <begin position="122"/>
        <end position="133"/>
    </location>
</feature>